<organism evidence="1 2">
    <name type="scientific">Trifolium medium</name>
    <dbReference type="NCBI Taxonomy" id="97028"/>
    <lineage>
        <taxon>Eukaryota</taxon>
        <taxon>Viridiplantae</taxon>
        <taxon>Streptophyta</taxon>
        <taxon>Embryophyta</taxon>
        <taxon>Tracheophyta</taxon>
        <taxon>Spermatophyta</taxon>
        <taxon>Magnoliopsida</taxon>
        <taxon>eudicotyledons</taxon>
        <taxon>Gunneridae</taxon>
        <taxon>Pentapetalae</taxon>
        <taxon>rosids</taxon>
        <taxon>fabids</taxon>
        <taxon>Fabales</taxon>
        <taxon>Fabaceae</taxon>
        <taxon>Papilionoideae</taxon>
        <taxon>50 kb inversion clade</taxon>
        <taxon>NPAAA clade</taxon>
        <taxon>Hologalegina</taxon>
        <taxon>IRL clade</taxon>
        <taxon>Trifolieae</taxon>
        <taxon>Trifolium</taxon>
    </lineage>
</organism>
<evidence type="ECO:0000313" key="1">
    <source>
        <dbReference type="EMBL" id="MCI60955.1"/>
    </source>
</evidence>
<dbReference type="EMBL" id="LXQA010590912">
    <property type="protein sequence ID" value="MCI60955.1"/>
    <property type="molecule type" value="Genomic_DNA"/>
</dbReference>
<evidence type="ECO:0000313" key="2">
    <source>
        <dbReference type="Proteomes" id="UP000265520"/>
    </source>
</evidence>
<comment type="caution">
    <text evidence="1">The sequence shown here is derived from an EMBL/GenBank/DDBJ whole genome shotgun (WGS) entry which is preliminary data.</text>
</comment>
<sequence length="82" mass="9165">SEAALPPAMRKTEEVLHNMILDKFVEFSGEKHKGCIQGQGSTSSLIHRTTTGYMDTSSDSYNSTTSMSMLEQNVFLIKPFEF</sequence>
<keyword evidence="2" id="KW-1185">Reference proteome</keyword>
<dbReference type="AlphaFoldDB" id="A0A392TM00"/>
<feature type="non-terminal residue" evidence="1">
    <location>
        <position position="1"/>
    </location>
</feature>
<reference evidence="1 2" key="1">
    <citation type="journal article" date="2018" name="Front. Plant Sci.">
        <title>Red Clover (Trifolium pratense) and Zigzag Clover (T. medium) - A Picture of Genomic Similarities and Differences.</title>
        <authorList>
            <person name="Dluhosova J."/>
            <person name="Istvanek J."/>
            <person name="Nedelnik J."/>
            <person name="Repkova J."/>
        </authorList>
    </citation>
    <scope>NUCLEOTIDE SEQUENCE [LARGE SCALE GENOMIC DNA]</scope>
    <source>
        <strain evidence="2">cv. 10/8</strain>
        <tissue evidence="1">Leaf</tissue>
    </source>
</reference>
<protein>
    <submittedName>
        <fullName evidence="1">Uncharacterized protein</fullName>
    </submittedName>
</protein>
<accession>A0A392TM00</accession>
<name>A0A392TM00_9FABA</name>
<dbReference type="Proteomes" id="UP000265520">
    <property type="component" value="Unassembled WGS sequence"/>
</dbReference>
<proteinExistence type="predicted"/>